<sequence length="267" mass="31077">MAKPNLFPKNAVTIDTARKVTRFIYNHTHVLHIMRRDYTNRRDLIRPAITRFATNFISLQCLYKFRNELRQMFTSNAWSAMSVSSTLVGEEISGIVLDNSFWKNVEHIVSVSESLVKVLRLVDSEDKPAMGYLHEAMDKAKKAIQRRLKKKSESLPYWRVIDRRWETQLHSPLHAAAYFLNPGLYFDPKFDKQREVKRGMNDVVEKLVCDDDIRDIIVRQITDYKRSHHSFGSATAVRNRAKMSPVLVDVNEIGAFFSIFILPKETD</sequence>
<organism evidence="1 2">
    <name type="scientific">Cinnamomum micranthum f. kanehirae</name>
    <dbReference type="NCBI Taxonomy" id="337451"/>
    <lineage>
        <taxon>Eukaryota</taxon>
        <taxon>Viridiplantae</taxon>
        <taxon>Streptophyta</taxon>
        <taxon>Embryophyta</taxon>
        <taxon>Tracheophyta</taxon>
        <taxon>Spermatophyta</taxon>
        <taxon>Magnoliopsida</taxon>
        <taxon>Magnoliidae</taxon>
        <taxon>Laurales</taxon>
        <taxon>Lauraceae</taxon>
        <taxon>Cinnamomum</taxon>
    </lineage>
</organism>
<keyword evidence="2" id="KW-1185">Reference proteome</keyword>
<reference evidence="1 2" key="1">
    <citation type="journal article" date="2019" name="Nat. Plants">
        <title>Stout camphor tree genome fills gaps in understanding of flowering plant genome evolution.</title>
        <authorList>
            <person name="Chaw S.M."/>
            <person name="Liu Y.C."/>
            <person name="Wu Y.W."/>
            <person name="Wang H.Y."/>
            <person name="Lin C.I."/>
            <person name="Wu C.S."/>
            <person name="Ke H.M."/>
            <person name="Chang L.Y."/>
            <person name="Hsu C.Y."/>
            <person name="Yang H.T."/>
            <person name="Sudianto E."/>
            <person name="Hsu M.H."/>
            <person name="Wu K.P."/>
            <person name="Wang L.N."/>
            <person name="Leebens-Mack J.H."/>
            <person name="Tsai I.J."/>
        </authorList>
    </citation>
    <scope>NUCLEOTIDE SEQUENCE [LARGE SCALE GENOMIC DNA]</scope>
    <source>
        <strain evidence="2">cv. Chaw 1501</strain>
        <tissue evidence="1">Young leaves</tissue>
    </source>
</reference>
<name>A0A443Q2D8_9MAGN</name>
<accession>A0A443Q2D8</accession>
<dbReference type="AlphaFoldDB" id="A0A443Q2D8"/>
<evidence type="ECO:0000313" key="1">
    <source>
        <dbReference type="EMBL" id="RWR97167.1"/>
    </source>
</evidence>
<dbReference type="PANTHER" id="PTHR32166">
    <property type="entry name" value="OSJNBA0013A04.12 PROTEIN"/>
    <property type="match status" value="1"/>
</dbReference>
<comment type="caution">
    <text evidence="1">The sequence shown here is derived from an EMBL/GenBank/DDBJ whole genome shotgun (WGS) entry which is preliminary data.</text>
</comment>
<dbReference type="Proteomes" id="UP000283530">
    <property type="component" value="Unassembled WGS sequence"/>
</dbReference>
<dbReference type="SUPFAM" id="SSF53098">
    <property type="entry name" value="Ribonuclease H-like"/>
    <property type="match status" value="1"/>
</dbReference>
<dbReference type="PANTHER" id="PTHR32166:SF123">
    <property type="entry name" value="BED-TYPE DOMAIN-CONTAINING PROTEIN"/>
    <property type="match status" value="1"/>
</dbReference>
<dbReference type="EMBL" id="QPKB01000012">
    <property type="protein sequence ID" value="RWR97167.1"/>
    <property type="molecule type" value="Genomic_DNA"/>
</dbReference>
<proteinExistence type="predicted"/>
<protein>
    <submittedName>
        <fullName evidence="1">Uncharacterized protein</fullName>
    </submittedName>
</protein>
<dbReference type="InterPro" id="IPR012337">
    <property type="entry name" value="RNaseH-like_sf"/>
</dbReference>
<dbReference type="OrthoDB" id="2013475at2759"/>
<evidence type="ECO:0000313" key="2">
    <source>
        <dbReference type="Proteomes" id="UP000283530"/>
    </source>
</evidence>
<gene>
    <name evidence="1" type="ORF">CKAN_02658300</name>
</gene>